<evidence type="ECO:0000256" key="3">
    <source>
        <dbReference type="PIRSR" id="PIRSR000390-2"/>
    </source>
</evidence>
<keyword evidence="3 4" id="KW-0663">Pyridoxal phosphate</keyword>
<dbReference type="PIRSF" id="PIRSF000390">
    <property type="entry name" value="PLP_StrS"/>
    <property type="match status" value="1"/>
</dbReference>
<dbReference type="SUPFAM" id="SSF53383">
    <property type="entry name" value="PLP-dependent transferases"/>
    <property type="match status" value="1"/>
</dbReference>
<dbReference type="PANTHER" id="PTHR30244">
    <property type="entry name" value="TRANSAMINASE"/>
    <property type="match status" value="1"/>
</dbReference>
<gene>
    <name evidence="5" type="primary">pseC</name>
    <name evidence="5" type="ORF">KBY27_22085</name>
</gene>
<evidence type="ECO:0000256" key="4">
    <source>
        <dbReference type="RuleBase" id="RU004508"/>
    </source>
</evidence>
<dbReference type="InterPro" id="IPR020026">
    <property type="entry name" value="PseC"/>
</dbReference>
<dbReference type="CDD" id="cd00616">
    <property type="entry name" value="AHBA_syn"/>
    <property type="match status" value="1"/>
</dbReference>
<dbReference type="Gene3D" id="3.90.1150.10">
    <property type="entry name" value="Aspartate Aminotransferase, domain 1"/>
    <property type="match status" value="1"/>
</dbReference>
<feature type="modified residue" description="N6-(pyridoxal phosphate)lysine" evidence="3">
    <location>
        <position position="188"/>
    </location>
</feature>
<dbReference type="NCBIfam" id="TIGR03588">
    <property type="entry name" value="PseC"/>
    <property type="match status" value="1"/>
</dbReference>
<comment type="caution">
    <text evidence="5">The sequence shown here is derived from an EMBL/GenBank/DDBJ whole genome shotgun (WGS) entry which is preliminary data.</text>
</comment>
<dbReference type="AlphaFoldDB" id="A0A9Q3WSH6"/>
<evidence type="ECO:0000313" key="5">
    <source>
        <dbReference type="EMBL" id="MCE8540162.1"/>
    </source>
</evidence>
<dbReference type="RefSeq" id="WP_234145719.1">
    <property type="nucleotide sequence ID" value="NZ_JAGQAF010000023.1"/>
</dbReference>
<dbReference type="InterPro" id="IPR015424">
    <property type="entry name" value="PyrdxlP-dep_Trfase"/>
</dbReference>
<name>A0A9Q3WSH6_9RHOB</name>
<evidence type="ECO:0000313" key="6">
    <source>
        <dbReference type="Proteomes" id="UP000813672"/>
    </source>
</evidence>
<reference evidence="5" key="1">
    <citation type="journal article" date="2021" name="Environ. Microbiol.">
        <title>Cryptic niche differentiation of novel sediment ecotypes of Rugeria pomeroyi correlates with nitrate respiration.</title>
        <authorList>
            <person name="Lin X."/>
            <person name="McNichol J."/>
            <person name="Chu X."/>
            <person name="Qian Y."/>
            <person name="Luo H."/>
        </authorList>
    </citation>
    <scope>NUCLEOTIDE SEQUENCE</scope>
    <source>
        <strain evidence="5">SZCCDBB064</strain>
    </source>
</reference>
<dbReference type="Proteomes" id="UP000813672">
    <property type="component" value="Unassembled WGS sequence"/>
</dbReference>
<protein>
    <submittedName>
        <fullName evidence="5">UDP-4-amino-4, 6-dideoxy-N-acetyl-beta-L-altrosamine transaminase</fullName>
        <ecNumber evidence="5">2.6.1.92</ecNumber>
    </submittedName>
</protein>
<sequence length="392" mass="42649">MIPYGRQWITDEDIASVVDVLTSDFLTQGPAVGRFEDSIKAACNIPHAIAVNSATSALHIACLGLGLEPGKRLWTSPNSFVASSNVGLLCGAEVNFVDIDLDTLCMCPDKLAQALAEAEAAGTLPHIVIPVHFGGQSCDMKAIHALSQKYGFHIIEDASHAIGASYDGGPVGDCRYSDACVFSFHPVKIVTTAEGGVVTTASGDLATRLDLLRSHGVTRQPDLMTREGDGPWYYQQVELGLNYRITDMQAALGASQMTRLTEFVDIRHARAEAYDAAFADMAVRIQKREAENRSALHLYPIHLAEDGPDRAALRRRLFEFLREHGVGVNVHYIPIHTQPYYQGLGFREGQFPNAEHYYAGALSLPLHPQLSDADQAHVIAMVRDGLKEIGQG</sequence>
<dbReference type="EC" id="2.6.1.92" evidence="5"/>
<dbReference type="InterPro" id="IPR000653">
    <property type="entry name" value="DegT/StrS_aminotransferase"/>
</dbReference>
<comment type="similarity">
    <text evidence="1 4">Belongs to the DegT/DnrJ/EryC1 family.</text>
</comment>
<dbReference type="GO" id="GO:0008483">
    <property type="term" value="F:transaminase activity"/>
    <property type="evidence" value="ECO:0007669"/>
    <property type="project" value="UniProtKB-KW"/>
</dbReference>
<dbReference type="InterPro" id="IPR015421">
    <property type="entry name" value="PyrdxlP-dep_Trfase_major"/>
</dbReference>
<accession>A0A9Q3WSH6</accession>
<evidence type="ECO:0000256" key="1">
    <source>
        <dbReference type="ARBA" id="ARBA00037999"/>
    </source>
</evidence>
<keyword evidence="5" id="KW-0032">Aminotransferase</keyword>
<dbReference type="PANTHER" id="PTHR30244:SF34">
    <property type="entry name" value="DTDP-4-AMINO-4,6-DIDEOXYGALACTOSE TRANSAMINASE"/>
    <property type="match status" value="1"/>
</dbReference>
<proteinExistence type="inferred from homology"/>
<dbReference type="Gene3D" id="3.40.640.10">
    <property type="entry name" value="Type I PLP-dependent aspartate aminotransferase-like (Major domain)"/>
    <property type="match status" value="1"/>
</dbReference>
<dbReference type="InterPro" id="IPR015422">
    <property type="entry name" value="PyrdxlP-dep_Trfase_small"/>
</dbReference>
<feature type="active site" description="Proton acceptor" evidence="2">
    <location>
        <position position="188"/>
    </location>
</feature>
<dbReference type="GO" id="GO:0000271">
    <property type="term" value="P:polysaccharide biosynthetic process"/>
    <property type="evidence" value="ECO:0007669"/>
    <property type="project" value="TreeGrafter"/>
</dbReference>
<dbReference type="EMBL" id="JAGQAF010000023">
    <property type="protein sequence ID" value="MCE8540162.1"/>
    <property type="molecule type" value="Genomic_DNA"/>
</dbReference>
<evidence type="ECO:0000256" key="2">
    <source>
        <dbReference type="PIRSR" id="PIRSR000390-1"/>
    </source>
</evidence>
<dbReference type="GO" id="GO:0030170">
    <property type="term" value="F:pyridoxal phosphate binding"/>
    <property type="evidence" value="ECO:0007669"/>
    <property type="project" value="TreeGrafter"/>
</dbReference>
<organism evidence="5 6">
    <name type="scientific">Ruegeria pomeroyi</name>
    <dbReference type="NCBI Taxonomy" id="89184"/>
    <lineage>
        <taxon>Bacteria</taxon>
        <taxon>Pseudomonadati</taxon>
        <taxon>Pseudomonadota</taxon>
        <taxon>Alphaproteobacteria</taxon>
        <taxon>Rhodobacterales</taxon>
        <taxon>Roseobacteraceae</taxon>
        <taxon>Ruegeria</taxon>
    </lineage>
</organism>
<keyword evidence="5" id="KW-0808">Transferase</keyword>
<dbReference type="Pfam" id="PF01041">
    <property type="entry name" value="DegT_DnrJ_EryC1"/>
    <property type="match status" value="1"/>
</dbReference>